<protein>
    <submittedName>
        <fullName evidence="2">Uncharacterized protein</fullName>
    </submittedName>
</protein>
<proteinExistence type="predicted"/>
<feature type="compositionally biased region" description="Basic and acidic residues" evidence="1">
    <location>
        <begin position="1"/>
        <end position="10"/>
    </location>
</feature>
<gene>
    <name evidence="2" type="ORF">F511_46913</name>
</gene>
<reference evidence="2 3" key="1">
    <citation type="journal article" date="2015" name="Proc. Natl. Acad. Sci. U.S.A.">
        <title>The resurrection genome of Boea hygrometrica: A blueprint for survival of dehydration.</title>
        <authorList>
            <person name="Xiao L."/>
            <person name="Yang G."/>
            <person name="Zhang L."/>
            <person name="Yang X."/>
            <person name="Zhao S."/>
            <person name="Ji Z."/>
            <person name="Zhou Q."/>
            <person name="Hu M."/>
            <person name="Wang Y."/>
            <person name="Chen M."/>
            <person name="Xu Y."/>
            <person name="Jin H."/>
            <person name="Xiao X."/>
            <person name="Hu G."/>
            <person name="Bao F."/>
            <person name="Hu Y."/>
            <person name="Wan P."/>
            <person name="Li L."/>
            <person name="Deng X."/>
            <person name="Kuang T."/>
            <person name="Xiang C."/>
            <person name="Zhu J.K."/>
            <person name="Oliver M.J."/>
            <person name="He Y."/>
        </authorList>
    </citation>
    <scope>NUCLEOTIDE SEQUENCE [LARGE SCALE GENOMIC DNA]</scope>
    <source>
        <strain evidence="3">cv. XS01</strain>
    </source>
</reference>
<organism evidence="2 3">
    <name type="scientific">Dorcoceras hygrometricum</name>
    <dbReference type="NCBI Taxonomy" id="472368"/>
    <lineage>
        <taxon>Eukaryota</taxon>
        <taxon>Viridiplantae</taxon>
        <taxon>Streptophyta</taxon>
        <taxon>Embryophyta</taxon>
        <taxon>Tracheophyta</taxon>
        <taxon>Spermatophyta</taxon>
        <taxon>Magnoliopsida</taxon>
        <taxon>eudicotyledons</taxon>
        <taxon>Gunneridae</taxon>
        <taxon>Pentapetalae</taxon>
        <taxon>asterids</taxon>
        <taxon>lamiids</taxon>
        <taxon>Lamiales</taxon>
        <taxon>Gesneriaceae</taxon>
        <taxon>Didymocarpoideae</taxon>
        <taxon>Trichosporeae</taxon>
        <taxon>Loxocarpinae</taxon>
        <taxon>Dorcoceras</taxon>
    </lineage>
</organism>
<feature type="region of interest" description="Disordered" evidence="1">
    <location>
        <begin position="1"/>
        <end position="34"/>
    </location>
</feature>
<sequence length="103" mass="11517">MRRRTGDQQKKRSAKKKRRRTEKHLATVHQQGATVQSADAFGQEDVAMEIISRREDSAGSNSTSSRELICISCCYASSRCEIQSLEEKKQSAAVVVSIQQRSS</sequence>
<dbReference type="AlphaFoldDB" id="A0A2Z6ZSC0"/>
<accession>A0A2Z6ZSC0</accession>
<evidence type="ECO:0000313" key="3">
    <source>
        <dbReference type="Proteomes" id="UP000250235"/>
    </source>
</evidence>
<dbReference type="Proteomes" id="UP000250235">
    <property type="component" value="Unassembled WGS sequence"/>
</dbReference>
<dbReference type="EMBL" id="KV158208">
    <property type="protein sequence ID" value="KZT76064.1"/>
    <property type="molecule type" value="Genomic_DNA"/>
</dbReference>
<evidence type="ECO:0000256" key="1">
    <source>
        <dbReference type="SAM" id="MobiDB-lite"/>
    </source>
</evidence>
<name>A0A2Z6ZSC0_9LAMI</name>
<feature type="compositionally biased region" description="Basic residues" evidence="1">
    <location>
        <begin position="11"/>
        <end position="22"/>
    </location>
</feature>
<evidence type="ECO:0000313" key="2">
    <source>
        <dbReference type="EMBL" id="KZT76064.1"/>
    </source>
</evidence>
<keyword evidence="3" id="KW-1185">Reference proteome</keyword>